<dbReference type="EMBL" id="GBRH01228265">
    <property type="protein sequence ID" value="JAD69630.1"/>
    <property type="molecule type" value="Transcribed_RNA"/>
</dbReference>
<protein>
    <submittedName>
        <fullName evidence="1">Uncharacterized protein</fullName>
    </submittedName>
</protein>
<proteinExistence type="predicted"/>
<reference evidence="1" key="2">
    <citation type="journal article" date="2015" name="Data Brief">
        <title>Shoot transcriptome of the giant reed, Arundo donax.</title>
        <authorList>
            <person name="Barrero R.A."/>
            <person name="Guerrero F.D."/>
            <person name="Moolhuijzen P."/>
            <person name="Goolsby J.A."/>
            <person name="Tidwell J."/>
            <person name="Bellgard S.E."/>
            <person name="Bellgard M.I."/>
        </authorList>
    </citation>
    <scope>NUCLEOTIDE SEQUENCE</scope>
    <source>
        <tissue evidence="1">Shoot tissue taken approximately 20 cm above the soil surface</tissue>
    </source>
</reference>
<sequence length="18" mass="2034">MLSKVISSVVTRKMEIVI</sequence>
<name>A0A0A9C8D3_ARUDO</name>
<organism evidence="1">
    <name type="scientific">Arundo donax</name>
    <name type="common">Giant reed</name>
    <name type="synonym">Donax arundinaceus</name>
    <dbReference type="NCBI Taxonomy" id="35708"/>
    <lineage>
        <taxon>Eukaryota</taxon>
        <taxon>Viridiplantae</taxon>
        <taxon>Streptophyta</taxon>
        <taxon>Embryophyta</taxon>
        <taxon>Tracheophyta</taxon>
        <taxon>Spermatophyta</taxon>
        <taxon>Magnoliopsida</taxon>
        <taxon>Liliopsida</taxon>
        <taxon>Poales</taxon>
        <taxon>Poaceae</taxon>
        <taxon>PACMAD clade</taxon>
        <taxon>Arundinoideae</taxon>
        <taxon>Arundineae</taxon>
        <taxon>Arundo</taxon>
    </lineage>
</organism>
<dbReference type="AlphaFoldDB" id="A0A0A9C8D3"/>
<accession>A0A0A9C8D3</accession>
<reference evidence="1" key="1">
    <citation type="submission" date="2014-09" db="EMBL/GenBank/DDBJ databases">
        <authorList>
            <person name="Magalhaes I.L.F."/>
            <person name="Oliveira U."/>
            <person name="Santos F.R."/>
            <person name="Vidigal T.H.D.A."/>
            <person name="Brescovit A.D."/>
            <person name="Santos A.J."/>
        </authorList>
    </citation>
    <scope>NUCLEOTIDE SEQUENCE</scope>
    <source>
        <tissue evidence="1">Shoot tissue taken approximately 20 cm above the soil surface</tissue>
    </source>
</reference>
<evidence type="ECO:0000313" key="1">
    <source>
        <dbReference type="EMBL" id="JAD69630.1"/>
    </source>
</evidence>